<proteinExistence type="predicted"/>
<dbReference type="Proteomes" id="UP000078596">
    <property type="component" value="Chromosome"/>
</dbReference>
<gene>
    <name evidence="1" type="ORF">A9404_00550</name>
</gene>
<keyword evidence="2" id="KW-1185">Reference proteome</keyword>
<evidence type="ECO:0000313" key="2">
    <source>
        <dbReference type="Proteomes" id="UP000078596"/>
    </source>
</evidence>
<dbReference type="EMBL" id="CP016027">
    <property type="protein sequence ID" value="ANJ66069.1"/>
    <property type="molecule type" value="Genomic_DNA"/>
</dbReference>
<dbReference type="AlphaFoldDB" id="A0A191ZDX8"/>
<name>A0A191ZDX8_9GAMM</name>
<dbReference type="KEGG" id="haz:A9404_00550"/>
<sequence>MSPLFLHSVQHFEMSPWNITKQLACPLDADSFRVIRIIGFRYKLHRIAFLQFGYIYFCVETIETIGVRVKLIINSSP</sequence>
<accession>A0A191ZDX8</accession>
<evidence type="ECO:0000313" key="1">
    <source>
        <dbReference type="EMBL" id="ANJ66069.1"/>
    </source>
</evidence>
<organism evidence="1 2">
    <name type="scientific">Halothiobacillus diazotrophicus</name>
    <dbReference type="NCBI Taxonomy" id="1860122"/>
    <lineage>
        <taxon>Bacteria</taxon>
        <taxon>Pseudomonadati</taxon>
        <taxon>Pseudomonadota</taxon>
        <taxon>Gammaproteobacteria</taxon>
        <taxon>Chromatiales</taxon>
        <taxon>Halothiobacillaceae</taxon>
        <taxon>Halothiobacillus</taxon>
    </lineage>
</organism>
<reference evidence="1 2" key="1">
    <citation type="submission" date="2016-06" db="EMBL/GenBank/DDBJ databases">
        <title>Insight into the functional genes involving in sulfur oxidation in Pearl River water.</title>
        <authorList>
            <person name="Luo J."/>
            <person name="Tan X."/>
            <person name="Lin W."/>
        </authorList>
    </citation>
    <scope>NUCLEOTIDE SEQUENCE [LARGE SCALE GENOMIC DNA]</scope>
    <source>
        <strain evidence="1 2">LS2</strain>
    </source>
</reference>
<protein>
    <submittedName>
        <fullName evidence="1">Uncharacterized protein</fullName>
    </submittedName>
</protein>